<name>A0ABT9PAH3_9ACTN</name>
<dbReference type="InterPro" id="IPR017517">
    <property type="entry name" value="Maleyloyr_isom"/>
</dbReference>
<proteinExistence type="predicted"/>
<dbReference type="NCBIfam" id="TIGR03083">
    <property type="entry name" value="maleylpyruvate isomerase family mycothiol-dependent enzyme"/>
    <property type="match status" value="1"/>
</dbReference>
<dbReference type="RefSeq" id="WP_307248069.1">
    <property type="nucleotide sequence ID" value="NZ_JAUSQZ010000001.1"/>
</dbReference>
<evidence type="ECO:0000313" key="3">
    <source>
        <dbReference type="Proteomes" id="UP001235712"/>
    </source>
</evidence>
<dbReference type="Proteomes" id="UP001235712">
    <property type="component" value="Unassembled WGS sequence"/>
</dbReference>
<organism evidence="2 3">
    <name type="scientific">Kineosporia succinea</name>
    <dbReference type="NCBI Taxonomy" id="84632"/>
    <lineage>
        <taxon>Bacteria</taxon>
        <taxon>Bacillati</taxon>
        <taxon>Actinomycetota</taxon>
        <taxon>Actinomycetes</taxon>
        <taxon>Kineosporiales</taxon>
        <taxon>Kineosporiaceae</taxon>
        <taxon>Kineosporia</taxon>
    </lineage>
</organism>
<protein>
    <submittedName>
        <fullName evidence="2">Uncharacterized protein (TIGR03084 family)</fullName>
    </submittedName>
</protein>
<keyword evidence="3" id="KW-1185">Reference proteome</keyword>
<evidence type="ECO:0000313" key="2">
    <source>
        <dbReference type="EMBL" id="MDP9829675.1"/>
    </source>
</evidence>
<dbReference type="SUPFAM" id="SSF109854">
    <property type="entry name" value="DinB/YfiT-like putative metalloenzymes"/>
    <property type="match status" value="1"/>
</dbReference>
<dbReference type="InterPro" id="IPR034660">
    <property type="entry name" value="DinB/YfiT-like"/>
</dbReference>
<dbReference type="InterPro" id="IPR024344">
    <property type="entry name" value="MDMPI_metal-binding"/>
</dbReference>
<evidence type="ECO:0000259" key="1">
    <source>
        <dbReference type="Pfam" id="PF11716"/>
    </source>
</evidence>
<accession>A0ABT9PAH3</accession>
<dbReference type="EMBL" id="JAUSQZ010000001">
    <property type="protein sequence ID" value="MDP9829675.1"/>
    <property type="molecule type" value="Genomic_DNA"/>
</dbReference>
<sequence>MPASPDILSAFDHDTHALLTMIDAIPEADWERDTPAEGWTVRDQVAHVAFVFDLARSACADPPAFSAALAAVAEHGFEQAVNGALVPWGAGTTQDVLGRLRQARSAVAQALSEVSTPTVPWLQNPLPPDVLTMAGMLETLAHGQDIADAVGVVREHTDTLAYIVHFVHRTRDFGYLGTDLTPPENEFRFEVELPSGRVLEVGPTDSPDVVRGPALDLCLLAARRRHVDDLALTATGRAAEWLPLAQAYRGPGGAGRRPGQFAAAQ</sequence>
<dbReference type="Gene3D" id="1.20.120.450">
    <property type="entry name" value="dinb family like domain"/>
    <property type="match status" value="1"/>
</dbReference>
<feature type="domain" description="Mycothiol-dependent maleylpyruvate isomerase metal-binding" evidence="1">
    <location>
        <begin position="15"/>
        <end position="147"/>
    </location>
</feature>
<reference evidence="2 3" key="1">
    <citation type="submission" date="2023-07" db="EMBL/GenBank/DDBJ databases">
        <title>Sequencing the genomes of 1000 actinobacteria strains.</title>
        <authorList>
            <person name="Klenk H.-P."/>
        </authorList>
    </citation>
    <scope>NUCLEOTIDE SEQUENCE [LARGE SCALE GENOMIC DNA]</scope>
    <source>
        <strain evidence="2 3">DSM 44388</strain>
    </source>
</reference>
<dbReference type="Pfam" id="PF11716">
    <property type="entry name" value="MDMPI_N"/>
    <property type="match status" value="1"/>
</dbReference>
<comment type="caution">
    <text evidence="2">The sequence shown here is derived from an EMBL/GenBank/DDBJ whole genome shotgun (WGS) entry which is preliminary data.</text>
</comment>
<gene>
    <name evidence="2" type="ORF">J2S57_005424</name>
</gene>